<sequence>PPWVLPWAGFPREGKCHSAGCENIRGRDPPKSLSTVNSPEPSSLLAQGCNFPIIKLFCSQLLSVLGAPPPPPRPSS</sequence>
<feature type="non-terminal residue" evidence="1">
    <location>
        <position position="76"/>
    </location>
</feature>
<accession>A0AC59Y8F6</accession>
<proteinExistence type="predicted"/>
<reference evidence="1" key="1">
    <citation type="submission" date="2023-05" db="EMBL/GenBank/DDBJ databases">
        <authorList>
            <consortium name="ELIXIR-Norway"/>
        </authorList>
    </citation>
    <scope>NUCLEOTIDE SEQUENCE</scope>
</reference>
<evidence type="ECO:0000313" key="2">
    <source>
        <dbReference type="Proteomes" id="UP001162501"/>
    </source>
</evidence>
<dbReference type="EMBL" id="OX596095">
    <property type="protein sequence ID" value="CAM9476737.1"/>
    <property type="molecule type" value="Genomic_DNA"/>
</dbReference>
<dbReference type="Proteomes" id="UP001162501">
    <property type="component" value="Chromosome 11"/>
</dbReference>
<evidence type="ECO:0000313" key="1">
    <source>
        <dbReference type="EMBL" id="CAM9476737.1"/>
    </source>
</evidence>
<protein>
    <submittedName>
        <fullName evidence="1">Uncharacterized protein</fullName>
    </submittedName>
</protein>
<gene>
    <name evidence="1" type="ORF">MRATA1EN22A_LOCUS3048</name>
</gene>
<feature type="non-terminal residue" evidence="1">
    <location>
        <position position="1"/>
    </location>
</feature>
<reference evidence="1" key="2">
    <citation type="submission" date="2025-03" db="EMBL/GenBank/DDBJ databases">
        <authorList>
            <consortium name="ELIXIR-Norway"/>
            <consortium name="Elixir Norway"/>
        </authorList>
    </citation>
    <scope>NUCLEOTIDE SEQUENCE</scope>
</reference>
<organism evidence="1 2">
    <name type="scientific">Rangifer tarandus platyrhynchus</name>
    <name type="common">Svalbard reindeer</name>
    <dbReference type="NCBI Taxonomy" id="3082113"/>
    <lineage>
        <taxon>Eukaryota</taxon>
        <taxon>Metazoa</taxon>
        <taxon>Chordata</taxon>
        <taxon>Craniata</taxon>
        <taxon>Vertebrata</taxon>
        <taxon>Euteleostomi</taxon>
        <taxon>Mammalia</taxon>
        <taxon>Eutheria</taxon>
        <taxon>Laurasiatheria</taxon>
        <taxon>Artiodactyla</taxon>
        <taxon>Ruminantia</taxon>
        <taxon>Pecora</taxon>
        <taxon>Cervidae</taxon>
        <taxon>Odocoileinae</taxon>
        <taxon>Rangifer</taxon>
    </lineage>
</organism>
<name>A0AC59Y8F6_RANTA</name>